<evidence type="ECO:0000313" key="2">
    <source>
        <dbReference type="Proteomes" id="UP000619260"/>
    </source>
</evidence>
<organism evidence="1 2">
    <name type="scientific">Virgisporangium aliadipatigenens</name>
    <dbReference type="NCBI Taxonomy" id="741659"/>
    <lineage>
        <taxon>Bacteria</taxon>
        <taxon>Bacillati</taxon>
        <taxon>Actinomycetota</taxon>
        <taxon>Actinomycetes</taxon>
        <taxon>Micromonosporales</taxon>
        <taxon>Micromonosporaceae</taxon>
        <taxon>Virgisporangium</taxon>
    </lineage>
</organism>
<sequence>MTQMETGRFALIYDLSNLGMATFTIVNRQEPAAGAGVRKPRVLTSV</sequence>
<keyword evidence="2" id="KW-1185">Reference proteome</keyword>
<reference evidence="1" key="1">
    <citation type="submission" date="2021-01" db="EMBL/GenBank/DDBJ databases">
        <title>Whole genome shotgun sequence of Virgisporangium aliadipatigenens NBRC 105644.</title>
        <authorList>
            <person name="Komaki H."/>
            <person name="Tamura T."/>
        </authorList>
    </citation>
    <scope>NUCLEOTIDE SEQUENCE</scope>
    <source>
        <strain evidence="1">NBRC 105644</strain>
    </source>
</reference>
<name>A0A8J3YXS0_9ACTN</name>
<accession>A0A8J3YXS0</accession>
<dbReference type="EMBL" id="BOPF01000052">
    <property type="protein sequence ID" value="GIJ51665.1"/>
    <property type="molecule type" value="Genomic_DNA"/>
</dbReference>
<dbReference type="Proteomes" id="UP000619260">
    <property type="component" value="Unassembled WGS sequence"/>
</dbReference>
<protein>
    <submittedName>
        <fullName evidence="1">Uncharacterized protein</fullName>
    </submittedName>
</protein>
<proteinExistence type="predicted"/>
<evidence type="ECO:0000313" key="1">
    <source>
        <dbReference type="EMBL" id="GIJ51665.1"/>
    </source>
</evidence>
<comment type="caution">
    <text evidence="1">The sequence shown here is derived from an EMBL/GenBank/DDBJ whole genome shotgun (WGS) entry which is preliminary data.</text>
</comment>
<gene>
    <name evidence="1" type="ORF">Val02_85510</name>
</gene>
<dbReference type="AlphaFoldDB" id="A0A8J3YXS0"/>